<proteinExistence type="predicted"/>
<sequence length="128" mass="14105">MISGSKNGWNPRDGVGQDVAIQTVITNMLTPSPTPTLIPTIPVGQLQPICHTVRHNDPNTLFHTVCNAIAFTMHHSLNQHPFGLTLAHTAKEGALFWNVQPLKQSTNRNQGAAAWKELLCRACWMGSW</sequence>
<name>A0A7S4CYT7_9EUGL</name>
<organism evidence="1">
    <name type="scientific">Eutreptiella gymnastica</name>
    <dbReference type="NCBI Taxonomy" id="73025"/>
    <lineage>
        <taxon>Eukaryota</taxon>
        <taxon>Discoba</taxon>
        <taxon>Euglenozoa</taxon>
        <taxon>Euglenida</taxon>
        <taxon>Spirocuta</taxon>
        <taxon>Euglenophyceae</taxon>
        <taxon>Eutreptiales</taxon>
        <taxon>Eutreptiaceae</taxon>
        <taxon>Eutreptiella</taxon>
    </lineage>
</organism>
<protein>
    <submittedName>
        <fullName evidence="1">Uncharacterized protein</fullName>
    </submittedName>
</protein>
<dbReference type="AlphaFoldDB" id="A0A7S4CYT7"/>
<gene>
    <name evidence="1" type="ORF">EGYM00163_LOCUS21778</name>
</gene>
<reference evidence="1" key="1">
    <citation type="submission" date="2021-01" db="EMBL/GenBank/DDBJ databases">
        <authorList>
            <person name="Corre E."/>
            <person name="Pelletier E."/>
            <person name="Niang G."/>
            <person name="Scheremetjew M."/>
            <person name="Finn R."/>
            <person name="Kale V."/>
            <person name="Holt S."/>
            <person name="Cochrane G."/>
            <person name="Meng A."/>
            <person name="Brown T."/>
            <person name="Cohen L."/>
        </authorList>
    </citation>
    <scope>NUCLEOTIDE SEQUENCE</scope>
    <source>
        <strain evidence="1">CCMP1594</strain>
    </source>
</reference>
<evidence type="ECO:0000313" key="1">
    <source>
        <dbReference type="EMBL" id="CAE0810643.1"/>
    </source>
</evidence>
<dbReference type="EMBL" id="HBJA01061657">
    <property type="protein sequence ID" value="CAE0810643.1"/>
    <property type="molecule type" value="Transcribed_RNA"/>
</dbReference>
<accession>A0A7S4CYT7</accession>